<dbReference type="Proteomes" id="UP000714275">
    <property type="component" value="Unassembled WGS sequence"/>
</dbReference>
<comment type="caution">
    <text evidence="1">The sequence shown here is derived from an EMBL/GenBank/DDBJ whole genome shotgun (WGS) entry which is preliminary data.</text>
</comment>
<dbReference type="EMBL" id="JABBWD010000036">
    <property type="protein sequence ID" value="KAG1775094.1"/>
    <property type="molecule type" value="Genomic_DNA"/>
</dbReference>
<evidence type="ECO:0000313" key="2">
    <source>
        <dbReference type="Proteomes" id="UP000714275"/>
    </source>
</evidence>
<organism evidence="1 2">
    <name type="scientific">Suillus placidus</name>
    <dbReference type="NCBI Taxonomy" id="48579"/>
    <lineage>
        <taxon>Eukaryota</taxon>
        <taxon>Fungi</taxon>
        <taxon>Dikarya</taxon>
        <taxon>Basidiomycota</taxon>
        <taxon>Agaricomycotina</taxon>
        <taxon>Agaricomycetes</taxon>
        <taxon>Agaricomycetidae</taxon>
        <taxon>Boletales</taxon>
        <taxon>Suillineae</taxon>
        <taxon>Suillaceae</taxon>
        <taxon>Suillus</taxon>
    </lineage>
</organism>
<accession>A0A9P7D0L0</accession>
<gene>
    <name evidence="1" type="ORF">EV702DRAFT_460940</name>
</gene>
<protein>
    <submittedName>
        <fullName evidence="1">Uncharacterized protein</fullName>
    </submittedName>
</protein>
<name>A0A9P7D0L0_9AGAM</name>
<keyword evidence="2" id="KW-1185">Reference proteome</keyword>
<evidence type="ECO:0000313" key="1">
    <source>
        <dbReference type="EMBL" id="KAG1775094.1"/>
    </source>
</evidence>
<reference evidence="1" key="1">
    <citation type="journal article" date="2020" name="New Phytol.">
        <title>Comparative genomics reveals dynamic genome evolution in host specialist ectomycorrhizal fungi.</title>
        <authorList>
            <person name="Lofgren L.A."/>
            <person name="Nguyen N.H."/>
            <person name="Vilgalys R."/>
            <person name="Ruytinx J."/>
            <person name="Liao H.L."/>
            <person name="Branco S."/>
            <person name="Kuo A."/>
            <person name="LaButti K."/>
            <person name="Lipzen A."/>
            <person name="Andreopoulos W."/>
            <person name="Pangilinan J."/>
            <person name="Riley R."/>
            <person name="Hundley H."/>
            <person name="Na H."/>
            <person name="Barry K."/>
            <person name="Grigoriev I.V."/>
            <person name="Stajich J.E."/>
            <person name="Kennedy P.G."/>
        </authorList>
    </citation>
    <scope>NUCLEOTIDE SEQUENCE</scope>
    <source>
        <strain evidence="1">DOB743</strain>
    </source>
</reference>
<dbReference type="AlphaFoldDB" id="A0A9P7D0L0"/>
<sequence>MPSTMHMLRLVVFSPAVSEPFQIVSQIEFIKRLCGYNAASSISLRLEGWLFRFEPIRWDCVFTSGGVATGLQVGSGRERRNDKSMAHILRDFNQNFVVLITTVLS</sequence>
<proteinExistence type="predicted"/>